<name>A0A8R7PSX8_TRIUA</name>
<protein>
    <submittedName>
        <fullName evidence="1">Uncharacterized protein</fullName>
    </submittedName>
</protein>
<dbReference type="EnsemblPlants" id="TuG1812G0300002344.01.T01">
    <property type="protein sequence ID" value="TuG1812G0300002344.01.T01.cds360929"/>
    <property type="gene ID" value="TuG1812G0300002344.01"/>
</dbReference>
<organism evidence="1 2">
    <name type="scientific">Triticum urartu</name>
    <name type="common">Red wild einkorn</name>
    <name type="synonym">Crithodium urartu</name>
    <dbReference type="NCBI Taxonomy" id="4572"/>
    <lineage>
        <taxon>Eukaryota</taxon>
        <taxon>Viridiplantae</taxon>
        <taxon>Streptophyta</taxon>
        <taxon>Embryophyta</taxon>
        <taxon>Tracheophyta</taxon>
        <taxon>Spermatophyta</taxon>
        <taxon>Magnoliopsida</taxon>
        <taxon>Liliopsida</taxon>
        <taxon>Poales</taxon>
        <taxon>Poaceae</taxon>
        <taxon>BOP clade</taxon>
        <taxon>Pooideae</taxon>
        <taxon>Triticodae</taxon>
        <taxon>Triticeae</taxon>
        <taxon>Triticinae</taxon>
        <taxon>Triticum</taxon>
    </lineage>
</organism>
<reference evidence="1" key="2">
    <citation type="submission" date="2018-03" db="EMBL/GenBank/DDBJ databases">
        <title>The Triticum urartu genome reveals the dynamic nature of wheat genome evolution.</title>
        <authorList>
            <person name="Ling H."/>
            <person name="Ma B."/>
            <person name="Shi X."/>
            <person name="Liu H."/>
            <person name="Dong L."/>
            <person name="Sun H."/>
            <person name="Cao Y."/>
            <person name="Gao Q."/>
            <person name="Zheng S."/>
            <person name="Li Y."/>
            <person name="Yu Y."/>
            <person name="Du H."/>
            <person name="Qi M."/>
            <person name="Li Y."/>
            <person name="Yu H."/>
            <person name="Cui Y."/>
            <person name="Wang N."/>
            <person name="Chen C."/>
            <person name="Wu H."/>
            <person name="Zhao Y."/>
            <person name="Zhang J."/>
            <person name="Li Y."/>
            <person name="Zhou W."/>
            <person name="Zhang B."/>
            <person name="Hu W."/>
            <person name="Eijk M."/>
            <person name="Tang J."/>
            <person name="Witsenboer H."/>
            <person name="Zhao S."/>
            <person name="Li Z."/>
            <person name="Zhang A."/>
            <person name="Wang D."/>
            <person name="Liang C."/>
        </authorList>
    </citation>
    <scope>NUCLEOTIDE SEQUENCE [LARGE SCALE GENOMIC DNA]</scope>
    <source>
        <strain evidence="1">cv. G1812</strain>
    </source>
</reference>
<sequence length="43" mass="4926">MLIFNSPKHFVACYALPRLWVPRYPPQAFPLLNLAINVKAMPS</sequence>
<evidence type="ECO:0000313" key="2">
    <source>
        <dbReference type="Proteomes" id="UP000015106"/>
    </source>
</evidence>
<accession>A0A8R7PSX8</accession>
<reference evidence="1" key="3">
    <citation type="submission" date="2022-06" db="UniProtKB">
        <authorList>
            <consortium name="EnsemblPlants"/>
        </authorList>
    </citation>
    <scope>IDENTIFICATION</scope>
</reference>
<dbReference type="Gramene" id="TuG1812G0300002344.01.T01">
    <property type="protein sequence ID" value="TuG1812G0300002344.01.T01.cds360929"/>
    <property type="gene ID" value="TuG1812G0300002344.01"/>
</dbReference>
<dbReference type="Proteomes" id="UP000015106">
    <property type="component" value="Chromosome 3"/>
</dbReference>
<keyword evidence="2" id="KW-1185">Reference proteome</keyword>
<dbReference type="AlphaFoldDB" id="A0A8R7PSX8"/>
<proteinExistence type="predicted"/>
<reference evidence="2" key="1">
    <citation type="journal article" date="2013" name="Nature">
        <title>Draft genome of the wheat A-genome progenitor Triticum urartu.</title>
        <authorList>
            <person name="Ling H.Q."/>
            <person name="Zhao S."/>
            <person name="Liu D."/>
            <person name="Wang J."/>
            <person name="Sun H."/>
            <person name="Zhang C."/>
            <person name="Fan H."/>
            <person name="Li D."/>
            <person name="Dong L."/>
            <person name="Tao Y."/>
            <person name="Gao C."/>
            <person name="Wu H."/>
            <person name="Li Y."/>
            <person name="Cui Y."/>
            <person name="Guo X."/>
            <person name="Zheng S."/>
            <person name="Wang B."/>
            <person name="Yu K."/>
            <person name="Liang Q."/>
            <person name="Yang W."/>
            <person name="Lou X."/>
            <person name="Chen J."/>
            <person name="Feng M."/>
            <person name="Jian J."/>
            <person name="Zhang X."/>
            <person name="Luo G."/>
            <person name="Jiang Y."/>
            <person name="Liu J."/>
            <person name="Wang Z."/>
            <person name="Sha Y."/>
            <person name="Zhang B."/>
            <person name="Wu H."/>
            <person name="Tang D."/>
            <person name="Shen Q."/>
            <person name="Xue P."/>
            <person name="Zou S."/>
            <person name="Wang X."/>
            <person name="Liu X."/>
            <person name="Wang F."/>
            <person name="Yang Y."/>
            <person name="An X."/>
            <person name="Dong Z."/>
            <person name="Zhang K."/>
            <person name="Zhang X."/>
            <person name="Luo M.C."/>
            <person name="Dvorak J."/>
            <person name="Tong Y."/>
            <person name="Wang J."/>
            <person name="Yang H."/>
            <person name="Li Z."/>
            <person name="Wang D."/>
            <person name="Zhang A."/>
            <person name="Wang J."/>
        </authorList>
    </citation>
    <scope>NUCLEOTIDE SEQUENCE</scope>
    <source>
        <strain evidence="2">cv. G1812</strain>
    </source>
</reference>
<evidence type="ECO:0000313" key="1">
    <source>
        <dbReference type="EnsemblPlants" id="TuG1812G0300002344.01.T01.cds360929"/>
    </source>
</evidence>